<sequence>MSVSLEALAMAGLDYNEWGLDTEEWERKDLETMPPPHLLAEEEEIVKRDYSFHFMSRFCLLRLRAQDHNNIDDGRNHKADDSVTLESHQILARRKIMDSPSRDLKRFMSTKILVKKAII</sequence>
<organism evidence="1 2">
    <name type="scientific">Cephalotus follicularis</name>
    <name type="common">Albany pitcher plant</name>
    <dbReference type="NCBI Taxonomy" id="3775"/>
    <lineage>
        <taxon>Eukaryota</taxon>
        <taxon>Viridiplantae</taxon>
        <taxon>Streptophyta</taxon>
        <taxon>Embryophyta</taxon>
        <taxon>Tracheophyta</taxon>
        <taxon>Spermatophyta</taxon>
        <taxon>Magnoliopsida</taxon>
        <taxon>eudicotyledons</taxon>
        <taxon>Gunneridae</taxon>
        <taxon>Pentapetalae</taxon>
        <taxon>rosids</taxon>
        <taxon>fabids</taxon>
        <taxon>Oxalidales</taxon>
        <taxon>Cephalotaceae</taxon>
        <taxon>Cephalotus</taxon>
    </lineage>
</organism>
<name>A0A1Q3CWR7_CEPFO</name>
<evidence type="ECO:0000313" key="2">
    <source>
        <dbReference type="Proteomes" id="UP000187406"/>
    </source>
</evidence>
<dbReference type="OrthoDB" id="1719622at2759"/>
<protein>
    <submittedName>
        <fullName evidence="1">Uncharacterized protein</fullName>
    </submittedName>
</protein>
<dbReference type="AlphaFoldDB" id="A0A1Q3CWR7"/>
<reference evidence="2" key="1">
    <citation type="submission" date="2016-04" db="EMBL/GenBank/DDBJ databases">
        <title>Cephalotus genome sequencing.</title>
        <authorList>
            <person name="Fukushima K."/>
            <person name="Hasebe M."/>
            <person name="Fang X."/>
        </authorList>
    </citation>
    <scope>NUCLEOTIDE SEQUENCE [LARGE SCALE GENOMIC DNA]</scope>
    <source>
        <strain evidence="2">cv. St1</strain>
    </source>
</reference>
<dbReference type="Proteomes" id="UP000187406">
    <property type="component" value="Unassembled WGS sequence"/>
</dbReference>
<dbReference type="EMBL" id="BDDD01003296">
    <property type="protein sequence ID" value="GAV84674.1"/>
    <property type="molecule type" value="Genomic_DNA"/>
</dbReference>
<gene>
    <name evidence="1" type="ORF">CFOL_v3_28116</name>
</gene>
<accession>A0A1Q3CWR7</accession>
<dbReference type="InParanoid" id="A0A1Q3CWR7"/>
<proteinExistence type="predicted"/>
<evidence type="ECO:0000313" key="1">
    <source>
        <dbReference type="EMBL" id="GAV84674.1"/>
    </source>
</evidence>
<comment type="caution">
    <text evidence="1">The sequence shown here is derived from an EMBL/GenBank/DDBJ whole genome shotgun (WGS) entry which is preliminary data.</text>
</comment>
<keyword evidence="2" id="KW-1185">Reference proteome</keyword>